<evidence type="ECO:0000259" key="2">
    <source>
        <dbReference type="Pfam" id="PF11611"/>
    </source>
</evidence>
<dbReference type="InterPro" id="IPR029050">
    <property type="entry name" value="Immunoprotect_excell_Ig-like"/>
</dbReference>
<keyword evidence="4" id="KW-1185">Reference proteome</keyword>
<gene>
    <name evidence="3" type="ORF">ABW02_09750</name>
</gene>
<protein>
    <recommendedName>
        <fullName evidence="2">DUF4352 domain-containing protein</fullName>
    </recommendedName>
</protein>
<comment type="caution">
    <text evidence="3">The sequence shown here is derived from an EMBL/GenBank/DDBJ whole genome shotgun (WGS) entry which is preliminary data.</text>
</comment>
<evidence type="ECO:0000313" key="3">
    <source>
        <dbReference type="EMBL" id="KLV26816.1"/>
    </source>
</evidence>
<dbReference type="Pfam" id="PF11611">
    <property type="entry name" value="DUF4352"/>
    <property type="match status" value="1"/>
</dbReference>
<dbReference type="OrthoDB" id="2352213at2"/>
<dbReference type="RefSeq" id="WP_047941791.1">
    <property type="nucleotide sequence ID" value="NZ_CP053989.1"/>
</dbReference>
<keyword evidence="1" id="KW-0732">Signal</keyword>
<sequence>MRQNIIYLLTFLLLAGCSSKETNTNTKNNDLKKRETSTLAADRKTVSTDIYTPNPQVIDDAALLAAGDFYRDRKGEATLKAISKEAKEVQVDSVRLTVKDIKLIAYRPAYSLIDFYHTYTHEEQFTFIKFSVELENLSDEIRKFSPIAFIQTDKDEMITWEKDIYLEELNGELNPGERKKGNIGFILENSAVNKVQLSTSDTYTEQDNLLGKAKMIDINLE</sequence>
<reference evidence="3 4" key="1">
    <citation type="submission" date="2015-05" db="EMBL/GenBank/DDBJ databases">
        <title>Whole genome sequence and identification of bacterial endophytes from Costus igneus.</title>
        <authorList>
            <person name="Lee Y.P."/>
            <person name="Gan H.M."/>
            <person name="Eng W."/>
            <person name="Wheatley M.S."/>
            <person name="Caraballo A."/>
            <person name="Polter S."/>
            <person name="Savka M.A."/>
            <person name="Hudson A.O."/>
        </authorList>
    </citation>
    <scope>NUCLEOTIDE SEQUENCE [LARGE SCALE GENOMIC DNA]</scope>
    <source>
        <strain evidence="3 4">RIT379</strain>
    </source>
</reference>
<dbReference type="InterPro" id="IPR029051">
    <property type="entry name" value="DUF4352"/>
</dbReference>
<dbReference type="Gene3D" id="2.60.40.1240">
    <property type="match status" value="1"/>
</dbReference>
<dbReference type="PATRIC" id="fig|1397.4.peg.5234"/>
<accession>A0A0J1ILG0</accession>
<dbReference type="GeneID" id="56347805"/>
<dbReference type="PROSITE" id="PS51257">
    <property type="entry name" value="PROKAR_LIPOPROTEIN"/>
    <property type="match status" value="1"/>
</dbReference>
<name>A0A0J1ILG0_NIACI</name>
<organism evidence="3 4">
    <name type="scientific">Niallia circulans</name>
    <name type="common">Bacillus circulans</name>
    <dbReference type="NCBI Taxonomy" id="1397"/>
    <lineage>
        <taxon>Bacteria</taxon>
        <taxon>Bacillati</taxon>
        <taxon>Bacillota</taxon>
        <taxon>Bacilli</taxon>
        <taxon>Bacillales</taxon>
        <taxon>Bacillaceae</taxon>
        <taxon>Niallia</taxon>
    </lineage>
</organism>
<dbReference type="Proteomes" id="UP000036045">
    <property type="component" value="Unassembled WGS sequence"/>
</dbReference>
<evidence type="ECO:0000313" key="4">
    <source>
        <dbReference type="Proteomes" id="UP000036045"/>
    </source>
</evidence>
<proteinExistence type="predicted"/>
<dbReference type="AlphaFoldDB" id="A0A0J1ILG0"/>
<evidence type="ECO:0000256" key="1">
    <source>
        <dbReference type="ARBA" id="ARBA00022729"/>
    </source>
</evidence>
<feature type="domain" description="DUF4352" evidence="2">
    <location>
        <begin position="87"/>
        <end position="205"/>
    </location>
</feature>
<dbReference type="EMBL" id="LDPH01000007">
    <property type="protein sequence ID" value="KLV26816.1"/>
    <property type="molecule type" value="Genomic_DNA"/>
</dbReference>